<sequence length="121" mass="13595">GQIPRFYPNVPHLGPRGSIRMPRPPPRHTHTQSLLQQGVKRGLCVQRIGGFVHHDGIKRELHAGSSDRKDWGLNRAHPIISLGDESDTETDIIQRGKQRGFRDPNLQSPPHIAQNAQQLTL</sequence>
<keyword evidence="3" id="KW-1185">Reference proteome</keyword>
<reference evidence="2 3" key="1">
    <citation type="submission" date="2023-09" db="EMBL/GenBank/DDBJ databases">
        <authorList>
            <person name="Wang M."/>
        </authorList>
    </citation>
    <scope>NUCLEOTIDE SEQUENCE [LARGE SCALE GENOMIC DNA]</scope>
    <source>
        <strain evidence="2">GT-2023</strain>
        <tissue evidence="2">Liver</tissue>
    </source>
</reference>
<comment type="caution">
    <text evidence="2">The sequence shown here is derived from an EMBL/GenBank/DDBJ whole genome shotgun (WGS) entry which is preliminary data.</text>
</comment>
<dbReference type="EMBL" id="JAYMGO010000006">
    <property type="protein sequence ID" value="KAL1272786.1"/>
    <property type="molecule type" value="Genomic_DNA"/>
</dbReference>
<evidence type="ECO:0000256" key="1">
    <source>
        <dbReference type="SAM" id="MobiDB-lite"/>
    </source>
</evidence>
<name>A0ABR3N788_9TELE</name>
<accession>A0ABR3N788</accession>
<dbReference type="Proteomes" id="UP001558613">
    <property type="component" value="Unassembled WGS sequence"/>
</dbReference>
<evidence type="ECO:0000313" key="3">
    <source>
        <dbReference type="Proteomes" id="UP001558613"/>
    </source>
</evidence>
<evidence type="ECO:0000313" key="2">
    <source>
        <dbReference type="EMBL" id="KAL1272786.1"/>
    </source>
</evidence>
<feature type="region of interest" description="Disordered" evidence="1">
    <location>
        <begin position="1"/>
        <end position="32"/>
    </location>
</feature>
<gene>
    <name evidence="2" type="ORF">QQF64_028648</name>
</gene>
<protein>
    <submittedName>
        <fullName evidence="2">Uncharacterized protein</fullName>
    </submittedName>
</protein>
<proteinExistence type="predicted"/>
<organism evidence="2 3">
    <name type="scientific">Cirrhinus molitorella</name>
    <name type="common">mud carp</name>
    <dbReference type="NCBI Taxonomy" id="172907"/>
    <lineage>
        <taxon>Eukaryota</taxon>
        <taxon>Metazoa</taxon>
        <taxon>Chordata</taxon>
        <taxon>Craniata</taxon>
        <taxon>Vertebrata</taxon>
        <taxon>Euteleostomi</taxon>
        <taxon>Actinopterygii</taxon>
        <taxon>Neopterygii</taxon>
        <taxon>Teleostei</taxon>
        <taxon>Ostariophysi</taxon>
        <taxon>Cypriniformes</taxon>
        <taxon>Cyprinidae</taxon>
        <taxon>Labeoninae</taxon>
        <taxon>Labeonini</taxon>
        <taxon>Cirrhinus</taxon>
    </lineage>
</organism>
<feature type="region of interest" description="Disordered" evidence="1">
    <location>
        <begin position="97"/>
        <end position="121"/>
    </location>
</feature>
<feature type="non-terminal residue" evidence="2">
    <location>
        <position position="1"/>
    </location>
</feature>